<feature type="region of interest" description="Disordered" evidence="1">
    <location>
        <begin position="1"/>
        <end position="64"/>
    </location>
</feature>
<dbReference type="PANTHER" id="PTHR23146:SF0">
    <property type="entry name" value="RNA POLYMERASE-ASSOCIATED PROTEIN LEO1"/>
    <property type="match status" value="1"/>
</dbReference>
<dbReference type="GO" id="GO:0016593">
    <property type="term" value="C:Cdc73/Paf1 complex"/>
    <property type="evidence" value="ECO:0007669"/>
    <property type="project" value="InterPro"/>
</dbReference>
<feature type="compositionally biased region" description="Basic and acidic residues" evidence="1">
    <location>
        <begin position="55"/>
        <end position="64"/>
    </location>
</feature>
<protein>
    <submittedName>
        <fullName evidence="3">Another transcription unit protein</fullName>
    </submittedName>
</protein>
<dbReference type="GO" id="GO:1990269">
    <property type="term" value="F:RNA polymerase II C-terminal domain phosphoserine binding"/>
    <property type="evidence" value="ECO:0007669"/>
    <property type="project" value="TreeGrafter"/>
</dbReference>
<dbReference type="GO" id="GO:0006368">
    <property type="term" value="P:transcription elongation by RNA polymerase II"/>
    <property type="evidence" value="ECO:0007669"/>
    <property type="project" value="InterPro"/>
</dbReference>
<dbReference type="PANTHER" id="PTHR23146">
    <property type="entry name" value="LEO1 PROTEIN"/>
    <property type="match status" value="1"/>
</dbReference>
<feature type="compositionally biased region" description="Low complexity" evidence="1">
    <location>
        <begin position="32"/>
        <end position="51"/>
    </location>
</feature>
<evidence type="ECO:0000256" key="1">
    <source>
        <dbReference type="SAM" id="MobiDB-lite"/>
    </source>
</evidence>
<dbReference type="Pfam" id="PF04004">
    <property type="entry name" value="Leo1"/>
    <property type="match status" value="1"/>
</dbReference>
<accession>A0A6P8ZE02</accession>
<feature type="region of interest" description="Disordered" evidence="1">
    <location>
        <begin position="275"/>
        <end position="296"/>
    </location>
</feature>
<feature type="compositionally biased region" description="Basic and acidic residues" evidence="1">
    <location>
        <begin position="275"/>
        <end position="293"/>
    </location>
</feature>
<name>A0A6P8ZE02_DROAB</name>
<dbReference type="RefSeq" id="XP_034115547.2">
    <property type="nucleotide sequence ID" value="XM_034259656.2"/>
</dbReference>
<reference evidence="3" key="1">
    <citation type="submission" date="2025-08" db="UniProtKB">
        <authorList>
            <consortium name="RefSeq"/>
        </authorList>
    </citation>
    <scope>IDENTIFICATION</scope>
    <source>
        <strain evidence="3">15112-1751.03</strain>
        <tissue evidence="3">Whole Adult</tissue>
    </source>
</reference>
<dbReference type="GeneID" id="117575446"/>
<dbReference type="OrthoDB" id="20844at2759"/>
<organism evidence="2 3">
    <name type="scientific">Drosophila albomicans</name>
    <name type="common">Fruit fly</name>
    <dbReference type="NCBI Taxonomy" id="7291"/>
    <lineage>
        <taxon>Eukaryota</taxon>
        <taxon>Metazoa</taxon>
        <taxon>Ecdysozoa</taxon>
        <taxon>Arthropoda</taxon>
        <taxon>Hexapoda</taxon>
        <taxon>Insecta</taxon>
        <taxon>Pterygota</taxon>
        <taxon>Neoptera</taxon>
        <taxon>Endopterygota</taxon>
        <taxon>Diptera</taxon>
        <taxon>Brachycera</taxon>
        <taxon>Muscomorpha</taxon>
        <taxon>Ephydroidea</taxon>
        <taxon>Drosophilidae</taxon>
        <taxon>Drosophila</taxon>
    </lineage>
</organism>
<sequence>MDKKKKLQSFSDAGNCSTDRSLGAVVNRPRRSLSSSSSGESSKSGGSSSDSDSSDNEHATENKCADLENIMSDAETNAVFRMDEYFREKYLDRLAVEFKSEWPEIDSDLAASQPSLMRMPNFMPFNQKPYEMLDYKDEASKEDLRDCESRETFLTKLKTTVRWREIQNATGEVYQESNARIVRWSDGSQTFHVGAEAFDVVRMPLSGTMNQFYLRSGNYYKLHCPIKEKLTLRPKLDSSFGMSHVQGMRQRAIYKPSTTSGVKILPDLTTNPIVERDRKIREESANQRREWGRQRYSSVQPLQHYSSYKSNN</sequence>
<feature type="compositionally biased region" description="Polar residues" evidence="1">
    <location>
        <begin position="8"/>
        <end position="20"/>
    </location>
</feature>
<proteinExistence type="predicted"/>
<dbReference type="GO" id="GO:0032968">
    <property type="term" value="P:positive regulation of transcription elongation by RNA polymerase II"/>
    <property type="evidence" value="ECO:0007669"/>
    <property type="project" value="TreeGrafter"/>
</dbReference>
<evidence type="ECO:0000313" key="2">
    <source>
        <dbReference type="Proteomes" id="UP000515160"/>
    </source>
</evidence>
<keyword evidence="2" id="KW-1185">Reference proteome</keyword>
<gene>
    <name evidence="3" type="primary">LOC117575446</name>
</gene>
<dbReference type="AlphaFoldDB" id="A0A6P8ZE02"/>
<evidence type="ECO:0000313" key="3">
    <source>
        <dbReference type="RefSeq" id="XP_034115547.2"/>
    </source>
</evidence>
<dbReference type="InterPro" id="IPR007149">
    <property type="entry name" value="Leo1"/>
</dbReference>
<dbReference type="Proteomes" id="UP000515160">
    <property type="component" value="Chromosome 2R"/>
</dbReference>